<dbReference type="AlphaFoldDB" id="E6UH91"/>
<dbReference type="HOGENOM" id="CLU_1407840_0_0_9"/>
<dbReference type="RefSeq" id="WP_013499294.1">
    <property type="nucleotide sequence ID" value="NC_014833.1"/>
</dbReference>
<organism evidence="2 3">
    <name type="scientific">Ruminococcus albus (strain ATCC 27210 / DSM 20455 / JCM 14654 / NCDO 2250 / 7)</name>
    <dbReference type="NCBI Taxonomy" id="697329"/>
    <lineage>
        <taxon>Bacteria</taxon>
        <taxon>Bacillati</taxon>
        <taxon>Bacillota</taxon>
        <taxon>Clostridia</taxon>
        <taxon>Eubacteriales</taxon>
        <taxon>Oscillospiraceae</taxon>
        <taxon>Ruminococcus</taxon>
    </lineage>
</organism>
<name>E6UH91_RUMA7</name>
<protein>
    <submittedName>
        <fullName evidence="2">Uncharacterized protein</fullName>
    </submittedName>
</protein>
<gene>
    <name evidence="2" type="ordered locus">Rumal_2697</name>
</gene>
<dbReference type="KEGG" id="ral:Rumal_2697"/>
<accession>E6UH91</accession>
<dbReference type="EMBL" id="CP002403">
    <property type="protein sequence ID" value="ADU23169.1"/>
    <property type="molecule type" value="Genomic_DNA"/>
</dbReference>
<keyword evidence="1" id="KW-0732">Signal</keyword>
<dbReference type="Proteomes" id="UP000006919">
    <property type="component" value="Chromosome"/>
</dbReference>
<feature type="signal peptide" evidence="1">
    <location>
        <begin position="1"/>
        <end position="29"/>
    </location>
</feature>
<feature type="chain" id="PRO_5003210151" evidence="1">
    <location>
        <begin position="30"/>
        <end position="193"/>
    </location>
</feature>
<evidence type="ECO:0000256" key="1">
    <source>
        <dbReference type="SAM" id="SignalP"/>
    </source>
</evidence>
<reference evidence="2 3" key="1">
    <citation type="journal article" date="2011" name="J. Bacteriol.">
        <title>Complete genome of the cellulolytic ruminal bacterium Ruminococcus albus 7.</title>
        <authorList>
            <person name="Suen G."/>
            <person name="Stevenson D.M."/>
            <person name="Bruce D.C."/>
            <person name="Chertkov O."/>
            <person name="Copeland A."/>
            <person name="Cheng J.F."/>
            <person name="Detter C."/>
            <person name="Detter J.C."/>
            <person name="Goodwin L.A."/>
            <person name="Han C.S."/>
            <person name="Hauser L.J."/>
            <person name="Ivanova N.N."/>
            <person name="Kyrpides N.C."/>
            <person name="Land M.L."/>
            <person name="Lapidus A."/>
            <person name="Lucas S."/>
            <person name="Ovchinnikova G."/>
            <person name="Pitluck S."/>
            <person name="Tapia R."/>
            <person name="Woyke T."/>
            <person name="Boyum J."/>
            <person name="Mead D."/>
            <person name="Weimer P.J."/>
        </authorList>
    </citation>
    <scope>NUCLEOTIDE SEQUENCE [LARGE SCALE GENOMIC DNA]</scope>
    <source>
        <strain evidence="3">ATCC 27210 / DSM 20455 / JCM 14654 / NCDO 2250 / 7</strain>
    </source>
</reference>
<sequence length="193" mass="21126" precursor="true">MKRIKSLLCITTAIIISTLSSVAVVPANAAELKSDKEAPTVVSATIRGYDGPSGNISVSPNGVKRMKTANSNGYAVSKIYDSCNVIENGYWGKRRTDVYGEVSSELILPSSGTSDGIPDWTMIVMCQLYVSNAKQKYTNSPTKSVYNRTYVSECTKTVQGKDFGTAKCTGYHTVKDYYGNIIWQNETSKSKWI</sequence>
<proteinExistence type="predicted"/>
<evidence type="ECO:0000313" key="2">
    <source>
        <dbReference type="EMBL" id="ADU23169.1"/>
    </source>
</evidence>
<evidence type="ECO:0000313" key="3">
    <source>
        <dbReference type="Proteomes" id="UP000006919"/>
    </source>
</evidence>